<name>A0AAW0E002_9AGAR</name>
<feature type="region of interest" description="Disordered" evidence="1">
    <location>
        <begin position="512"/>
        <end position="545"/>
    </location>
</feature>
<proteinExistence type="predicted"/>
<evidence type="ECO:0000313" key="3">
    <source>
        <dbReference type="Proteomes" id="UP001383192"/>
    </source>
</evidence>
<reference evidence="2 3" key="1">
    <citation type="submission" date="2024-01" db="EMBL/GenBank/DDBJ databases">
        <title>A draft genome for a cacao thread blight-causing isolate of Paramarasmius palmivorus.</title>
        <authorList>
            <person name="Baruah I.K."/>
            <person name="Bukari Y."/>
            <person name="Amoako-Attah I."/>
            <person name="Meinhardt L.W."/>
            <person name="Bailey B.A."/>
            <person name="Cohen S.P."/>
        </authorList>
    </citation>
    <scope>NUCLEOTIDE SEQUENCE [LARGE SCALE GENOMIC DNA]</scope>
    <source>
        <strain evidence="2 3">GH-12</strain>
    </source>
</reference>
<accession>A0AAW0E002</accession>
<protein>
    <submittedName>
        <fullName evidence="2">Uncharacterized protein</fullName>
    </submittedName>
</protein>
<feature type="compositionally biased region" description="Polar residues" evidence="1">
    <location>
        <begin position="516"/>
        <end position="525"/>
    </location>
</feature>
<dbReference type="AlphaFoldDB" id="A0AAW0E002"/>
<dbReference type="EMBL" id="JAYKXP010000005">
    <property type="protein sequence ID" value="KAK7058271.1"/>
    <property type="molecule type" value="Genomic_DNA"/>
</dbReference>
<sequence>MQTSFSEKSSVVPSELRVAPKARKPAIPPSDLRVVPKVPSFNETVLLLSYRLAPGYSNEEEIARSTEPLASVACVQAVDYSNEETIWVVGMKDADKLSSHLRIFGRQVHFRPENGTVYRPPRYYLQPNGFIFPHYYRADSLPPLDARHPIIEDIHIQRIRKDLPYACGISVLQYGEVELLLKRIPRYIAYMSEFPRTIGGLPYFVRWVPDQPLIPTCSHAISSESKIDEASGKQFIEDAGCFGLKLRNQEGKYAITAATHAFVKLPEELSLSSFFLVRVATQLFVDAPNFIHRKLRHYMPRLLGLDPPLGIEVYIPSGDTAEIRSPVGTITKSFDTPSSTVPYPEGYRHDLSVITGPNLPDIVAAPGLPLLKEFLPFNDVFEHRDRAIFTVSYPFLSDPAVSGLETTDLVAHESLLSALRIEWSDSPKDNITSAVIWRTKAAHLPTKDIDMPEDAAITEPPQTMPLPDGGNVQAIGPSGSVLCVGSDEASSSTPVPSSAKVICFHNFQMERPTLRGPTSTQNQRNGDTKGDLASGANKETYPTFQGGFQLPSEIYNYTIDMGRTQASESNSGEAIDIIIDTCSFKPL</sequence>
<gene>
    <name evidence="2" type="ORF">VNI00_001902</name>
</gene>
<dbReference type="Proteomes" id="UP001383192">
    <property type="component" value="Unassembled WGS sequence"/>
</dbReference>
<organism evidence="2 3">
    <name type="scientific">Paramarasmius palmivorus</name>
    <dbReference type="NCBI Taxonomy" id="297713"/>
    <lineage>
        <taxon>Eukaryota</taxon>
        <taxon>Fungi</taxon>
        <taxon>Dikarya</taxon>
        <taxon>Basidiomycota</taxon>
        <taxon>Agaricomycotina</taxon>
        <taxon>Agaricomycetes</taxon>
        <taxon>Agaricomycetidae</taxon>
        <taxon>Agaricales</taxon>
        <taxon>Marasmiineae</taxon>
        <taxon>Marasmiaceae</taxon>
        <taxon>Paramarasmius</taxon>
    </lineage>
</organism>
<keyword evidence="3" id="KW-1185">Reference proteome</keyword>
<evidence type="ECO:0000256" key="1">
    <source>
        <dbReference type="SAM" id="MobiDB-lite"/>
    </source>
</evidence>
<evidence type="ECO:0000313" key="2">
    <source>
        <dbReference type="EMBL" id="KAK7058271.1"/>
    </source>
</evidence>
<comment type="caution">
    <text evidence="2">The sequence shown here is derived from an EMBL/GenBank/DDBJ whole genome shotgun (WGS) entry which is preliminary data.</text>
</comment>